<protein>
    <submittedName>
        <fullName evidence="1">Uncharacterized protein</fullName>
    </submittedName>
</protein>
<accession>A0A9W9WBE9</accession>
<dbReference type="AlphaFoldDB" id="A0A9W9WBE9"/>
<dbReference type="GeneID" id="81364303"/>
<name>A0A9W9WBE9_9EURO</name>
<dbReference type="Proteomes" id="UP001147747">
    <property type="component" value="Unassembled WGS sequence"/>
</dbReference>
<organism evidence="1 2">
    <name type="scientific">Penicillium cosmopolitanum</name>
    <dbReference type="NCBI Taxonomy" id="1131564"/>
    <lineage>
        <taxon>Eukaryota</taxon>
        <taxon>Fungi</taxon>
        <taxon>Dikarya</taxon>
        <taxon>Ascomycota</taxon>
        <taxon>Pezizomycotina</taxon>
        <taxon>Eurotiomycetes</taxon>
        <taxon>Eurotiomycetidae</taxon>
        <taxon>Eurotiales</taxon>
        <taxon>Aspergillaceae</taxon>
        <taxon>Penicillium</taxon>
    </lineage>
</organism>
<sequence length="410" mass="47399">MESVFSAFIRVLRNLDTADGLLAIFQEFEKKPSVLSAEYRIRLLDFPDLATQEAAESPRDLTTPEIDLLRDRYWSNLTFAEKDAFEDALFELPKNSDQEDGTDTVNRLRGFQTYLYEKFEGQAIANAHDEDERRRQEECEDEKQQDLQTMLQHGHPWLRRLWEEDGDEKHWGYAIFENPQWKAEDPDRWESYERKSDKAKNMALGAISCGFTIQSNYLIEDLDWPAEAPTEDDKFPVVVLGELRKRFNYLRSLPPKKEAWLLGSDCSDCSDSSAGTMNKIPEGLTVGTLRNVFLYLDGNSAASVLENRLADDFWIWAVDPDHVEDSENQSSSGYKGFLRVRLQQLLNNFYVARRWHADEVSLEDLWKAAQKDPHNGSFVSLEDEEIFAQNLDWEVATAVRSKNAWEGQVV</sequence>
<evidence type="ECO:0000313" key="2">
    <source>
        <dbReference type="Proteomes" id="UP001147747"/>
    </source>
</evidence>
<reference evidence="1" key="1">
    <citation type="submission" date="2022-12" db="EMBL/GenBank/DDBJ databases">
        <authorList>
            <person name="Petersen C."/>
        </authorList>
    </citation>
    <scope>NUCLEOTIDE SEQUENCE</scope>
    <source>
        <strain evidence="1">IBT 29677</strain>
    </source>
</reference>
<dbReference type="RefSeq" id="XP_056493905.1">
    <property type="nucleotide sequence ID" value="XM_056625323.1"/>
</dbReference>
<dbReference type="OrthoDB" id="4777915at2759"/>
<evidence type="ECO:0000313" key="1">
    <source>
        <dbReference type="EMBL" id="KAJ5414059.1"/>
    </source>
</evidence>
<proteinExistence type="predicted"/>
<comment type="caution">
    <text evidence="1">The sequence shown here is derived from an EMBL/GenBank/DDBJ whole genome shotgun (WGS) entry which is preliminary data.</text>
</comment>
<keyword evidence="2" id="KW-1185">Reference proteome</keyword>
<dbReference type="EMBL" id="JAPZBU010000003">
    <property type="protein sequence ID" value="KAJ5414059.1"/>
    <property type="molecule type" value="Genomic_DNA"/>
</dbReference>
<reference evidence="1" key="2">
    <citation type="journal article" date="2023" name="IMA Fungus">
        <title>Comparative genomic study of the Penicillium genus elucidates a diverse pangenome and 15 lateral gene transfer events.</title>
        <authorList>
            <person name="Petersen C."/>
            <person name="Sorensen T."/>
            <person name="Nielsen M.R."/>
            <person name="Sondergaard T.E."/>
            <person name="Sorensen J.L."/>
            <person name="Fitzpatrick D.A."/>
            <person name="Frisvad J.C."/>
            <person name="Nielsen K.L."/>
        </authorList>
    </citation>
    <scope>NUCLEOTIDE SEQUENCE</scope>
    <source>
        <strain evidence="1">IBT 29677</strain>
    </source>
</reference>
<gene>
    <name evidence="1" type="ORF">N7509_000686</name>
</gene>